<feature type="signal peptide" evidence="13">
    <location>
        <begin position="1"/>
        <end position="25"/>
    </location>
</feature>
<dbReference type="InterPro" id="IPR012910">
    <property type="entry name" value="Plug_dom"/>
</dbReference>
<evidence type="ECO:0000256" key="13">
    <source>
        <dbReference type="SAM" id="SignalP"/>
    </source>
</evidence>
<evidence type="ECO:0000313" key="17">
    <source>
        <dbReference type="Proteomes" id="UP000199371"/>
    </source>
</evidence>
<evidence type="ECO:0000256" key="9">
    <source>
        <dbReference type="ARBA" id="ARBA00023136"/>
    </source>
</evidence>
<evidence type="ECO:0000256" key="8">
    <source>
        <dbReference type="ARBA" id="ARBA00023077"/>
    </source>
</evidence>
<keyword evidence="10 11" id="KW-0998">Cell outer membrane</keyword>
<evidence type="ECO:0000256" key="11">
    <source>
        <dbReference type="PROSITE-ProRule" id="PRU01360"/>
    </source>
</evidence>
<reference evidence="17" key="1">
    <citation type="submission" date="2016-10" db="EMBL/GenBank/DDBJ databases">
        <authorList>
            <person name="Varghese N."/>
            <person name="Submissions S."/>
        </authorList>
    </citation>
    <scope>NUCLEOTIDE SEQUENCE [LARGE SCALE GENOMIC DNA]</scope>
    <source>
        <strain evidence="17">DSM 17616</strain>
    </source>
</reference>
<evidence type="ECO:0000256" key="6">
    <source>
        <dbReference type="ARBA" id="ARBA00023004"/>
    </source>
</evidence>
<evidence type="ECO:0000259" key="14">
    <source>
        <dbReference type="Pfam" id="PF00593"/>
    </source>
</evidence>
<dbReference type="PANTHER" id="PTHR32552:SF81">
    <property type="entry name" value="TONB-DEPENDENT OUTER MEMBRANE RECEPTOR"/>
    <property type="match status" value="1"/>
</dbReference>
<keyword evidence="3 11" id="KW-1134">Transmembrane beta strand</keyword>
<keyword evidence="13" id="KW-0732">Signal</keyword>
<evidence type="ECO:0000256" key="1">
    <source>
        <dbReference type="ARBA" id="ARBA00004571"/>
    </source>
</evidence>
<dbReference type="EMBL" id="FNXF01000002">
    <property type="protein sequence ID" value="SEH67644.1"/>
    <property type="molecule type" value="Genomic_DNA"/>
</dbReference>
<feature type="domain" description="TonB-dependent receptor plug" evidence="15">
    <location>
        <begin position="49"/>
        <end position="153"/>
    </location>
</feature>
<evidence type="ECO:0000256" key="7">
    <source>
        <dbReference type="ARBA" id="ARBA00023065"/>
    </source>
</evidence>
<dbReference type="RefSeq" id="WP_218141296.1">
    <property type="nucleotide sequence ID" value="NZ_FNXF01000002.1"/>
</dbReference>
<comment type="similarity">
    <text evidence="11 12">Belongs to the TonB-dependent receptor family.</text>
</comment>
<evidence type="ECO:0000256" key="5">
    <source>
        <dbReference type="ARBA" id="ARBA00022692"/>
    </source>
</evidence>
<dbReference type="PROSITE" id="PS52016">
    <property type="entry name" value="TONB_DEPENDENT_REC_3"/>
    <property type="match status" value="1"/>
</dbReference>
<organism evidence="16 17">
    <name type="scientific">Rheinheimera pacifica</name>
    <dbReference type="NCBI Taxonomy" id="173990"/>
    <lineage>
        <taxon>Bacteria</taxon>
        <taxon>Pseudomonadati</taxon>
        <taxon>Pseudomonadota</taxon>
        <taxon>Gammaproteobacteria</taxon>
        <taxon>Chromatiales</taxon>
        <taxon>Chromatiaceae</taxon>
        <taxon>Rheinheimera</taxon>
    </lineage>
</organism>
<evidence type="ECO:0000256" key="3">
    <source>
        <dbReference type="ARBA" id="ARBA00022452"/>
    </source>
</evidence>
<dbReference type="Proteomes" id="UP000199371">
    <property type="component" value="Unassembled WGS sequence"/>
</dbReference>
<accession>A0A1H6JY10</accession>
<keyword evidence="2 11" id="KW-0813">Transport</keyword>
<evidence type="ECO:0000256" key="10">
    <source>
        <dbReference type="ARBA" id="ARBA00023237"/>
    </source>
</evidence>
<gene>
    <name evidence="16" type="ORF">SAMN05660691_00833</name>
</gene>
<sequence>MAVPTKRFNLSVLMASLCLPLAVQAQQQPLQESQIETITVRGEKTDRSLQDTSSSVAVTTALRIEQENLQNLDDILNRTANVSAMYGSRGFTIRGIADEAGASNPLATIYLDGAALSSQISDSGPTDLWDIAQVEVMRGPQSTIQGENALAGAIIMRSAEPTMDWTGKARVQWSDPSDRRIAVAGGGPLIKDELAFRVALEKRDFDGFVHNVTRNEPEDAVESLQGRIKLLWTPSALPGFTARLSHMRDDRDGPYMYVYSDISDGDYYDDRTNRSDAKGSTDIVTDITTLELDYQLNEQWSLSAVTAKSRSDVNRTYDSDQTEQNISFGNVAGLHDTLSQELRLHYNGDKLRGLVGGYWSKRENDTLTTTLSNVITPVGTISAVLQGNGLDSTTAAQLAALYASELPLIPVDYQSKAPTQSENLAVFFDGEYQLSTQWALLAGARLDKEQYDYQSDTTAVFAGTLPDPANYGQPGSALHTIFSGVNAAVLAMVDDASSNAPASSRDFTAFLPKLGVRWSYHPEQSLAFTVQRGYRSGGSSYNIARGEVFAYEPEYTTNYELAWRSNWPEQNLTINSNLYYIDWTDKQVIANFGINNFDSHTVNAGKSHLYGAEFELRQRLNNQFDWYGSYAYSKTQYDEFDTITDAIISNFSGQPFAYAPRHTAAAGVNWYLADNWALNVNGNFRSKVSTGPRDSTLWLSSRTLFNARLSYDQTNWSAYLFVNNLLDKGYQQYRWLDEPVAILGAPRVIGAGVQWQW</sequence>
<feature type="domain" description="TonB-dependent receptor-like beta-barrel" evidence="14">
    <location>
        <begin position="249"/>
        <end position="725"/>
    </location>
</feature>
<dbReference type="AlphaFoldDB" id="A0A1H6JY10"/>
<evidence type="ECO:0000256" key="4">
    <source>
        <dbReference type="ARBA" id="ARBA00022496"/>
    </source>
</evidence>
<dbReference type="Pfam" id="PF07715">
    <property type="entry name" value="Plug"/>
    <property type="match status" value="1"/>
</dbReference>
<evidence type="ECO:0000313" key="16">
    <source>
        <dbReference type="EMBL" id="SEH67644.1"/>
    </source>
</evidence>
<evidence type="ECO:0000256" key="12">
    <source>
        <dbReference type="RuleBase" id="RU003357"/>
    </source>
</evidence>
<dbReference type="InterPro" id="IPR000531">
    <property type="entry name" value="Beta-barrel_TonB"/>
</dbReference>
<keyword evidence="17" id="KW-1185">Reference proteome</keyword>
<keyword evidence="16" id="KW-0675">Receptor</keyword>
<keyword evidence="5 11" id="KW-0812">Transmembrane</keyword>
<keyword evidence="6" id="KW-0408">Iron</keyword>
<dbReference type="PANTHER" id="PTHR32552">
    <property type="entry name" value="FERRICHROME IRON RECEPTOR-RELATED"/>
    <property type="match status" value="1"/>
</dbReference>
<keyword evidence="8 12" id="KW-0798">TonB box</keyword>
<dbReference type="Gene3D" id="2.40.170.20">
    <property type="entry name" value="TonB-dependent receptor, beta-barrel domain"/>
    <property type="match status" value="1"/>
</dbReference>
<evidence type="ECO:0000256" key="2">
    <source>
        <dbReference type="ARBA" id="ARBA00022448"/>
    </source>
</evidence>
<dbReference type="GO" id="GO:0009279">
    <property type="term" value="C:cell outer membrane"/>
    <property type="evidence" value="ECO:0007669"/>
    <property type="project" value="UniProtKB-SubCell"/>
</dbReference>
<keyword evidence="7" id="KW-0406">Ion transport</keyword>
<keyword evidence="4" id="KW-0410">Iron transport</keyword>
<evidence type="ECO:0000259" key="15">
    <source>
        <dbReference type="Pfam" id="PF07715"/>
    </source>
</evidence>
<dbReference type="SUPFAM" id="SSF56935">
    <property type="entry name" value="Porins"/>
    <property type="match status" value="1"/>
</dbReference>
<proteinExistence type="inferred from homology"/>
<dbReference type="Pfam" id="PF00593">
    <property type="entry name" value="TonB_dep_Rec_b-barrel"/>
    <property type="match status" value="1"/>
</dbReference>
<keyword evidence="9 11" id="KW-0472">Membrane</keyword>
<dbReference type="InterPro" id="IPR036942">
    <property type="entry name" value="Beta-barrel_TonB_sf"/>
</dbReference>
<dbReference type="GO" id="GO:0006826">
    <property type="term" value="P:iron ion transport"/>
    <property type="evidence" value="ECO:0007669"/>
    <property type="project" value="UniProtKB-KW"/>
</dbReference>
<feature type="chain" id="PRO_5011788673" evidence="13">
    <location>
        <begin position="26"/>
        <end position="757"/>
    </location>
</feature>
<dbReference type="STRING" id="173990.SAMN05660691_00833"/>
<protein>
    <submittedName>
        <fullName evidence="16">Outer membrane receptor proteins, mostly Fe transport</fullName>
    </submittedName>
</protein>
<name>A0A1H6JY10_9GAMM</name>
<comment type="subcellular location">
    <subcellularLocation>
        <location evidence="1 11">Cell outer membrane</location>
        <topology evidence="1 11">Multi-pass membrane protein</topology>
    </subcellularLocation>
</comment>
<dbReference type="InterPro" id="IPR039426">
    <property type="entry name" value="TonB-dep_rcpt-like"/>
</dbReference>